<dbReference type="Pfam" id="PF08293">
    <property type="entry name" value="MRP-S33"/>
    <property type="match status" value="1"/>
</dbReference>
<comment type="subcellular location">
    <subcellularLocation>
        <location evidence="1">Mitochondrion</location>
    </subcellularLocation>
</comment>
<evidence type="ECO:0000256" key="2">
    <source>
        <dbReference type="ARBA" id="ARBA00008970"/>
    </source>
</evidence>
<sequence>MSTASKITTLNKLSCAIFGNIYNPNGLRTGNKILRERLVGPTINSYYPNVKQIKLREITRMVPEMNLIDQSEKVRLEDLSEKKKRGKGPPKKGQGRRSTLKKK</sequence>
<accession>A0A9P5SG49</accession>
<comment type="similarity">
    <text evidence="2">Belongs to the mitochondrion-specific ribosomal protein mS33 family.</text>
</comment>
<protein>
    <recommendedName>
        <fullName evidence="6">Small ribosomal subunit protein mS33</fullName>
    </recommendedName>
</protein>
<comment type="caution">
    <text evidence="8">The sequence shown here is derived from an EMBL/GenBank/DDBJ whole genome shotgun (WGS) entry which is preliminary data.</text>
</comment>
<name>A0A9P5SG49_9FUNG</name>
<reference evidence="8" key="1">
    <citation type="journal article" date="2020" name="Fungal Divers.">
        <title>Resolving the Mortierellaceae phylogeny through synthesis of multi-gene phylogenetics and phylogenomics.</title>
        <authorList>
            <person name="Vandepol N."/>
            <person name="Liber J."/>
            <person name="Desiro A."/>
            <person name="Na H."/>
            <person name="Kennedy M."/>
            <person name="Barry K."/>
            <person name="Grigoriev I.V."/>
            <person name="Miller A.N."/>
            <person name="O'Donnell K."/>
            <person name="Stajich J.E."/>
            <person name="Bonito G."/>
        </authorList>
    </citation>
    <scope>NUCLEOTIDE SEQUENCE</scope>
    <source>
        <strain evidence="8">NVP1</strain>
    </source>
</reference>
<proteinExistence type="inferred from homology"/>
<keyword evidence="5" id="KW-0687">Ribonucleoprotein</keyword>
<evidence type="ECO:0000256" key="4">
    <source>
        <dbReference type="ARBA" id="ARBA00023128"/>
    </source>
</evidence>
<evidence type="ECO:0000256" key="5">
    <source>
        <dbReference type="ARBA" id="ARBA00023274"/>
    </source>
</evidence>
<dbReference type="EMBL" id="JAAAUY010000789">
    <property type="protein sequence ID" value="KAF9326396.1"/>
    <property type="molecule type" value="Genomic_DNA"/>
</dbReference>
<organism evidence="8 9">
    <name type="scientific">Podila minutissima</name>
    <dbReference type="NCBI Taxonomy" id="64525"/>
    <lineage>
        <taxon>Eukaryota</taxon>
        <taxon>Fungi</taxon>
        <taxon>Fungi incertae sedis</taxon>
        <taxon>Mucoromycota</taxon>
        <taxon>Mortierellomycotina</taxon>
        <taxon>Mortierellomycetes</taxon>
        <taxon>Mortierellales</taxon>
        <taxon>Mortierellaceae</taxon>
        <taxon>Podila</taxon>
    </lineage>
</organism>
<keyword evidence="3" id="KW-0689">Ribosomal protein</keyword>
<keyword evidence="9" id="KW-1185">Reference proteome</keyword>
<dbReference type="PANTHER" id="PTHR13362">
    <property type="entry name" value="MITOCHONDRIAL RIBOSOMAL PROTEIN S33"/>
    <property type="match status" value="1"/>
</dbReference>
<evidence type="ECO:0000256" key="1">
    <source>
        <dbReference type="ARBA" id="ARBA00004173"/>
    </source>
</evidence>
<dbReference type="OrthoDB" id="2257454at2759"/>
<dbReference type="GO" id="GO:0005739">
    <property type="term" value="C:mitochondrion"/>
    <property type="evidence" value="ECO:0007669"/>
    <property type="project" value="UniProtKB-SubCell"/>
</dbReference>
<dbReference type="PANTHER" id="PTHR13362:SF2">
    <property type="entry name" value="SMALL RIBOSOMAL SUBUNIT PROTEIN MS33"/>
    <property type="match status" value="1"/>
</dbReference>
<feature type="compositionally biased region" description="Basic residues" evidence="7">
    <location>
        <begin position="82"/>
        <end position="103"/>
    </location>
</feature>
<feature type="region of interest" description="Disordered" evidence="7">
    <location>
        <begin position="76"/>
        <end position="103"/>
    </location>
</feature>
<dbReference type="GO" id="GO:0005840">
    <property type="term" value="C:ribosome"/>
    <property type="evidence" value="ECO:0007669"/>
    <property type="project" value="UniProtKB-KW"/>
</dbReference>
<evidence type="ECO:0000313" key="8">
    <source>
        <dbReference type="EMBL" id="KAF9326396.1"/>
    </source>
</evidence>
<evidence type="ECO:0000256" key="3">
    <source>
        <dbReference type="ARBA" id="ARBA00022980"/>
    </source>
</evidence>
<dbReference type="GO" id="GO:1990904">
    <property type="term" value="C:ribonucleoprotein complex"/>
    <property type="evidence" value="ECO:0007669"/>
    <property type="project" value="UniProtKB-KW"/>
</dbReference>
<gene>
    <name evidence="8" type="ORF">BG006_010162</name>
</gene>
<dbReference type="AlphaFoldDB" id="A0A9P5SG49"/>
<dbReference type="Proteomes" id="UP000696485">
    <property type="component" value="Unassembled WGS sequence"/>
</dbReference>
<evidence type="ECO:0000313" key="9">
    <source>
        <dbReference type="Proteomes" id="UP000696485"/>
    </source>
</evidence>
<evidence type="ECO:0000256" key="6">
    <source>
        <dbReference type="ARBA" id="ARBA00035132"/>
    </source>
</evidence>
<keyword evidence="4" id="KW-0496">Mitochondrion</keyword>
<evidence type="ECO:0000256" key="7">
    <source>
        <dbReference type="SAM" id="MobiDB-lite"/>
    </source>
</evidence>
<dbReference type="InterPro" id="IPR013219">
    <property type="entry name" value="Ribosomal_mS33"/>
</dbReference>